<dbReference type="Gene3D" id="1.20.120.450">
    <property type="entry name" value="dinb family like domain"/>
    <property type="match status" value="1"/>
</dbReference>
<gene>
    <name evidence="2" type="ORF">JFN87_25440</name>
</gene>
<dbReference type="AlphaFoldDB" id="A0A940S0F3"/>
<sequence>MAGLAHRARPGPEPSELLGRAQLWTADGWAGRFERPWDPADTGLGHTAAQAAAFRVPPPAGEHLAAYASAAHARTLAYLAAAPPDDAARLVTSPTLRNTHTVEERLAALVRDGFEHVGQLRAQS</sequence>
<dbReference type="InterPro" id="IPR024775">
    <property type="entry name" value="DinB-like"/>
</dbReference>
<reference evidence="2" key="1">
    <citation type="submission" date="2021-03" db="EMBL/GenBank/DDBJ databases">
        <title>Whole genome sequence of Streptomyces bomunensis MMS17-BM035.</title>
        <authorList>
            <person name="Lee J.H."/>
        </authorList>
    </citation>
    <scope>NUCLEOTIDE SEQUENCE</scope>
    <source>
        <strain evidence="2">MMS17-BM035</strain>
    </source>
</reference>
<evidence type="ECO:0000313" key="2">
    <source>
        <dbReference type="EMBL" id="MBP0460794.1"/>
    </source>
</evidence>
<dbReference type="Pfam" id="PF12867">
    <property type="entry name" value="DinB_2"/>
    <property type="match status" value="1"/>
</dbReference>
<protein>
    <submittedName>
        <fullName evidence="2">DinB family protein</fullName>
    </submittedName>
</protein>
<proteinExistence type="predicted"/>
<feature type="domain" description="DinB-like" evidence="1">
    <location>
        <begin position="24"/>
        <end position="120"/>
    </location>
</feature>
<keyword evidence="3" id="KW-1185">Reference proteome</keyword>
<dbReference type="RefSeq" id="WP_209343488.1">
    <property type="nucleotide sequence ID" value="NZ_JAGIQL010000135.1"/>
</dbReference>
<dbReference type="Proteomes" id="UP000670475">
    <property type="component" value="Unassembled WGS sequence"/>
</dbReference>
<name>A0A940S0F3_9ACTN</name>
<dbReference type="SUPFAM" id="SSF109854">
    <property type="entry name" value="DinB/YfiT-like putative metalloenzymes"/>
    <property type="match status" value="1"/>
</dbReference>
<dbReference type="EMBL" id="JAGIQL010000135">
    <property type="protein sequence ID" value="MBP0460794.1"/>
    <property type="molecule type" value="Genomic_DNA"/>
</dbReference>
<evidence type="ECO:0000259" key="1">
    <source>
        <dbReference type="Pfam" id="PF12867"/>
    </source>
</evidence>
<organism evidence="2 3">
    <name type="scientific">Streptomyces montanisoli</name>
    <dbReference type="NCBI Taxonomy" id="2798581"/>
    <lineage>
        <taxon>Bacteria</taxon>
        <taxon>Bacillati</taxon>
        <taxon>Actinomycetota</taxon>
        <taxon>Actinomycetes</taxon>
        <taxon>Kitasatosporales</taxon>
        <taxon>Streptomycetaceae</taxon>
        <taxon>Streptomyces</taxon>
    </lineage>
</organism>
<accession>A0A940S0F3</accession>
<comment type="caution">
    <text evidence="2">The sequence shown here is derived from an EMBL/GenBank/DDBJ whole genome shotgun (WGS) entry which is preliminary data.</text>
</comment>
<dbReference type="InterPro" id="IPR034660">
    <property type="entry name" value="DinB/YfiT-like"/>
</dbReference>
<evidence type="ECO:0000313" key="3">
    <source>
        <dbReference type="Proteomes" id="UP000670475"/>
    </source>
</evidence>